<dbReference type="InterPro" id="IPR050275">
    <property type="entry name" value="PGM_Phosphatase"/>
</dbReference>
<dbReference type="GO" id="GO:0050278">
    <property type="term" value="F:sedoheptulose-bisphosphatase activity"/>
    <property type="evidence" value="ECO:0007669"/>
    <property type="project" value="TreeGrafter"/>
</dbReference>
<name>A0A9P7ZDZ2_9HYPO</name>
<dbReference type="SMART" id="SM00855">
    <property type="entry name" value="PGAM"/>
    <property type="match status" value="1"/>
</dbReference>
<keyword evidence="3" id="KW-1185">Reference proteome</keyword>
<protein>
    <submittedName>
        <fullName evidence="2">Phosphoglycerate mutase</fullName>
    </submittedName>
</protein>
<dbReference type="EMBL" id="MU251293">
    <property type="protein sequence ID" value="KAG9249708.1"/>
    <property type="molecule type" value="Genomic_DNA"/>
</dbReference>
<dbReference type="SUPFAM" id="SSF53254">
    <property type="entry name" value="Phosphoglycerate mutase-like"/>
    <property type="match status" value="1"/>
</dbReference>
<dbReference type="PANTHER" id="PTHR48100:SF15">
    <property type="entry name" value="SEDOHEPTULOSE 1,7-BISPHOSPHATASE"/>
    <property type="match status" value="1"/>
</dbReference>
<feature type="binding site" evidence="1">
    <location>
        <begin position="34"/>
        <end position="35"/>
    </location>
    <ligand>
        <name>substrate</name>
    </ligand>
</feature>
<proteinExistence type="predicted"/>
<dbReference type="OrthoDB" id="4818801at2759"/>
<dbReference type="InterPro" id="IPR013078">
    <property type="entry name" value="His_Pase_superF_clade-1"/>
</dbReference>
<dbReference type="GeneID" id="70295243"/>
<accession>A0A9P7ZDZ2</accession>
<dbReference type="GO" id="GO:0046390">
    <property type="term" value="P:ribose phosphate biosynthetic process"/>
    <property type="evidence" value="ECO:0007669"/>
    <property type="project" value="TreeGrafter"/>
</dbReference>
<organism evidence="2 3">
    <name type="scientific">Emericellopsis atlantica</name>
    <dbReference type="NCBI Taxonomy" id="2614577"/>
    <lineage>
        <taxon>Eukaryota</taxon>
        <taxon>Fungi</taxon>
        <taxon>Dikarya</taxon>
        <taxon>Ascomycota</taxon>
        <taxon>Pezizomycotina</taxon>
        <taxon>Sordariomycetes</taxon>
        <taxon>Hypocreomycetidae</taxon>
        <taxon>Hypocreales</taxon>
        <taxon>Bionectriaceae</taxon>
        <taxon>Emericellopsis</taxon>
    </lineage>
</organism>
<evidence type="ECO:0000256" key="1">
    <source>
        <dbReference type="PIRSR" id="PIRSR613078-2"/>
    </source>
</evidence>
<dbReference type="Proteomes" id="UP000887229">
    <property type="component" value="Unassembled WGS sequence"/>
</dbReference>
<dbReference type="Gene3D" id="3.40.50.1240">
    <property type="entry name" value="Phosphoglycerate mutase-like"/>
    <property type="match status" value="1"/>
</dbReference>
<evidence type="ECO:0000313" key="2">
    <source>
        <dbReference type="EMBL" id="KAG9249708.1"/>
    </source>
</evidence>
<dbReference type="InterPro" id="IPR029033">
    <property type="entry name" value="His_PPase_superfam"/>
</dbReference>
<gene>
    <name evidence="2" type="ORF">F5Z01DRAFT_668316</name>
</gene>
<dbReference type="AlphaFoldDB" id="A0A9P7ZDZ2"/>
<dbReference type="Pfam" id="PF00300">
    <property type="entry name" value="His_Phos_1"/>
    <property type="match status" value="1"/>
</dbReference>
<dbReference type="RefSeq" id="XP_046113632.1">
    <property type="nucleotide sequence ID" value="XM_046264340.1"/>
</dbReference>
<feature type="binding site" evidence="1">
    <location>
        <position position="78"/>
    </location>
    <ligand>
        <name>substrate</name>
    </ligand>
</feature>
<dbReference type="PANTHER" id="PTHR48100">
    <property type="entry name" value="BROAD-SPECIFICITY PHOSPHATASE YOR283W-RELATED"/>
    <property type="match status" value="1"/>
</dbReference>
<comment type="caution">
    <text evidence="2">The sequence shown here is derived from an EMBL/GenBank/DDBJ whole genome shotgun (WGS) entry which is preliminary data.</text>
</comment>
<feature type="binding site" evidence="1">
    <location>
        <begin position="102"/>
        <end position="105"/>
    </location>
    <ligand>
        <name>substrate</name>
    </ligand>
</feature>
<dbReference type="CDD" id="cd07067">
    <property type="entry name" value="HP_PGM_like"/>
    <property type="match status" value="1"/>
</dbReference>
<sequence length="229" mass="25412">MVSLCVKSPQRIKVKSYALLPIGETTWAKKGRFTGKTDIALTEEGEAQVSHAATKAVGPGKLIDPQGLGTIYVSPRLRAKQTLDLLVPDAADRGIIRNEIEEWDYGHYEGLTIDKIKELRRTRGLDKDEEWNIWSDGCEGGESKEQVTDRLDRLISEVRQIQKASMDGRGAADILIVAHGLILRCFAKRWIGFEIDASLELMMDPGAIAVLSYKNKDIDKPAIHLGMAL</sequence>
<evidence type="ECO:0000313" key="3">
    <source>
        <dbReference type="Proteomes" id="UP000887229"/>
    </source>
</evidence>
<reference evidence="2" key="1">
    <citation type="journal article" date="2021" name="IMA Fungus">
        <title>Genomic characterization of three marine fungi, including Emericellopsis atlantica sp. nov. with signatures of a generalist lifestyle and marine biomass degradation.</title>
        <authorList>
            <person name="Hagestad O.C."/>
            <person name="Hou L."/>
            <person name="Andersen J.H."/>
            <person name="Hansen E.H."/>
            <person name="Altermark B."/>
            <person name="Li C."/>
            <person name="Kuhnert E."/>
            <person name="Cox R.J."/>
            <person name="Crous P.W."/>
            <person name="Spatafora J.W."/>
            <person name="Lail K."/>
            <person name="Amirebrahimi M."/>
            <person name="Lipzen A."/>
            <person name="Pangilinan J."/>
            <person name="Andreopoulos W."/>
            <person name="Hayes R.D."/>
            <person name="Ng V."/>
            <person name="Grigoriev I.V."/>
            <person name="Jackson S.A."/>
            <person name="Sutton T.D.S."/>
            <person name="Dobson A.D.W."/>
            <person name="Rama T."/>
        </authorList>
    </citation>
    <scope>NUCLEOTIDE SEQUENCE</scope>
    <source>
        <strain evidence="2">TS7</strain>
    </source>
</reference>